<evidence type="ECO:0000313" key="2">
    <source>
        <dbReference type="Proteomes" id="UP000622722"/>
    </source>
</evidence>
<dbReference type="Proteomes" id="UP000622722">
    <property type="component" value="Unassembled WGS sequence"/>
</dbReference>
<name>A0A8H9XTC8_ECOLX</name>
<accession>A0A8H9XTC8</accession>
<protein>
    <submittedName>
        <fullName evidence="1">Uncharacterized protein</fullName>
    </submittedName>
</protein>
<gene>
    <name evidence="1" type="ORF">HV209_26835</name>
</gene>
<proteinExistence type="predicted"/>
<sequence>MMKNRKARLLIAKPGQLIRISNRLVVRYRYLGFREWSSIRFYGVWRNRSAAQNRWKNHTNAK</sequence>
<dbReference type="AlphaFoldDB" id="A0A8H9XTC8"/>
<evidence type="ECO:0000313" key="1">
    <source>
        <dbReference type="EMBL" id="MBA7722118.1"/>
    </source>
</evidence>
<dbReference type="RefSeq" id="WP_141088195.1">
    <property type="nucleotide sequence ID" value="NZ_PQEW03000036.1"/>
</dbReference>
<reference evidence="1" key="1">
    <citation type="submission" date="2020-06" db="EMBL/GenBank/DDBJ databases">
        <title>REHAB project genomes.</title>
        <authorList>
            <person name="Shaw L.P."/>
        </authorList>
    </citation>
    <scope>NUCLEOTIDE SEQUENCE</scope>
    <source>
        <strain evidence="1">RHBSTW-00474</strain>
    </source>
</reference>
<comment type="caution">
    <text evidence="1">The sequence shown here is derived from an EMBL/GenBank/DDBJ whole genome shotgun (WGS) entry which is preliminary data.</text>
</comment>
<organism evidence="1 2">
    <name type="scientific">Escherichia coli</name>
    <dbReference type="NCBI Taxonomy" id="562"/>
    <lineage>
        <taxon>Bacteria</taxon>
        <taxon>Pseudomonadati</taxon>
        <taxon>Pseudomonadota</taxon>
        <taxon>Gammaproteobacteria</taxon>
        <taxon>Enterobacterales</taxon>
        <taxon>Enterobacteriaceae</taxon>
        <taxon>Escherichia</taxon>
    </lineage>
</organism>
<dbReference type="EMBL" id="JABXPW010000016">
    <property type="protein sequence ID" value="MBA7722118.1"/>
    <property type="molecule type" value="Genomic_DNA"/>
</dbReference>